<evidence type="ECO:0000256" key="6">
    <source>
        <dbReference type="PROSITE-ProRule" id="PRU01248"/>
    </source>
</evidence>
<dbReference type="InterPro" id="IPR010998">
    <property type="entry name" value="Integrase_recombinase_N"/>
</dbReference>
<dbReference type="GO" id="GO:0003677">
    <property type="term" value="F:DNA binding"/>
    <property type="evidence" value="ECO:0007669"/>
    <property type="project" value="UniProtKB-UniRule"/>
</dbReference>
<dbReference type="EMBL" id="QVEV01000005">
    <property type="protein sequence ID" value="RGC17342.1"/>
    <property type="molecule type" value="Genomic_DNA"/>
</dbReference>
<reference evidence="9 10" key="1">
    <citation type="submission" date="2018-08" db="EMBL/GenBank/DDBJ databases">
        <title>A genome reference for cultivated species of the human gut microbiota.</title>
        <authorList>
            <person name="Zou Y."/>
            <person name="Xue W."/>
            <person name="Luo G."/>
        </authorList>
    </citation>
    <scope>NUCLEOTIDE SEQUENCE [LARGE SCALE GENOMIC DNA]</scope>
    <source>
        <strain evidence="9 10">OF01-2LB</strain>
    </source>
</reference>
<dbReference type="InterPro" id="IPR002104">
    <property type="entry name" value="Integrase_catalytic"/>
</dbReference>
<evidence type="ECO:0000256" key="3">
    <source>
        <dbReference type="ARBA" id="ARBA00022908"/>
    </source>
</evidence>
<dbReference type="Proteomes" id="UP000260025">
    <property type="component" value="Unassembled WGS sequence"/>
</dbReference>
<dbReference type="Gene3D" id="1.10.150.130">
    <property type="match status" value="1"/>
</dbReference>
<feature type="domain" description="Core-binding (CB)" evidence="8">
    <location>
        <begin position="5"/>
        <end position="84"/>
    </location>
</feature>
<dbReference type="InterPro" id="IPR044068">
    <property type="entry name" value="CB"/>
</dbReference>
<dbReference type="SUPFAM" id="SSF56349">
    <property type="entry name" value="DNA breaking-rejoining enzymes"/>
    <property type="match status" value="1"/>
</dbReference>
<dbReference type="RefSeq" id="WP_117442378.1">
    <property type="nucleotide sequence ID" value="NZ_JAJFEN010000069.1"/>
</dbReference>
<evidence type="ECO:0000256" key="5">
    <source>
        <dbReference type="ARBA" id="ARBA00023172"/>
    </source>
</evidence>
<dbReference type="Gene3D" id="1.10.443.10">
    <property type="entry name" value="Intergrase catalytic core"/>
    <property type="match status" value="1"/>
</dbReference>
<feature type="domain" description="Tyr recombinase" evidence="7">
    <location>
        <begin position="102"/>
        <end position="275"/>
    </location>
</feature>
<evidence type="ECO:0000313" key="9">
    <source>
        <dbReference type="EMBL" id="RGC17342.1"/>
    </source>
</evidence>
<keyword evidence="3" id="KW-0229">DNA integration</keyword>
<dbReference type="InterPro" id="IPR050090">
    <property type="entry name" value="Tyrosine_recombinase_XerCD"/>
</dbReference>
<evidence type="ECO:0000259" key="8">
    <source>
        <dbReference type="PROSITE" id="PS51900"/>
    </source>
</evidence>
<dbReference type="PANTHER" id="PTHR30349:SF89">
    <property type="entry name" value="INTEGRASE_RECOMBINASE"/>
    <property type="match status" value="1"/>
</dbReference>
<gene>
    <name evidence="9" type="ORF">DXA38_05780</name>
</gene>
<dbReference type="Pfam" id="PF00589">
    <property type="entry name" value="Phage_integrase"/>
    <property type="match status" value="1"/>
</dbReference>
<comment type="similarity">
    <text evidence="2">Belongs to the 'phage' integrase family.</text>
</comment>
<dbReference type="InterPro" id="IPR013762">
    <property type="entry name" value="Integrase-like_cat_sf"/>
</dbReference>
<dbReference type="Pfam" id="PF02899">
    <property type="entry name" value="Phage_int_SAM_1"/>
    <property type="match status" value="1"/>
</dbReference>
<sequence length="283" mass="32902">MKKAILDMNIMGKYRKYLYGEERSEATISKYMRDIKHFYEYLPENKIITKENLIAYKQSLSDAYKVTSINSMLVSINGLLSFMKLDTLKLKLHKVQRKVFSSEDRELSKAEYKRLLDAAMKHNNKRLFMLIQTICGTGIRVSEHKYITVESLKAGQAMVNNKGKSRTIFINKKLKRMLLNYCKEENITSGPIFITKSGKPMDRSNIWSAMKKLCVDAKVDRKKVFPHNLRHLFALTYYGLYKDVVRLADILGHTSIETTRVYTITSGQECQKSLMKMDLVQSY</sequence>
<protein>
    <submittedName>
        <fullName evidence="9">Integrase</fullName>
    </submittedName>
</protein>
<evidence type="ECO:0000259" key="7">
    <source>
        <dbReference type="PROSITE" id="PS51898"/>
    </source>
</evidence>
<name>A0A3E2W1D8_CLOIN</name>
<organism evidence="9 10">
    <name type="scientific">Clostridium innocuum</name>
    <dbReference type="NCBI Taxonomy" id="1522"/>
    <lineage>
        <taxon>Bacteria</taxon>
        <taxon>Bacillati</taxon>
        <taxon>Bacillota</taxon>
        <taxon>Clostridia</taxon>
        <taxon>Eubacteriales</taxon>
        <taxon>Clostridiaceae</taxon>
        <taxon>Clostridium</taxon>
    </lineage>
</organism>
<keyword evidence="4 6" id="KW-0238">DNA-binding</keyword>
<dbReference type="PROSITE" id="PS51900">
    <property type="entry name" value="CB"/>
    <property type="match status" value="1"/>
</dbReference>
<evidence type="ECO:0000256" key="2">
    <source>
        <dbReference type="ARBA" id="ARBA00008857"/>
    </source>
</evidence>
<dbReference type="GO" id="GO:0015074">
    <property type="term" value="P:DNA integration"/>
    <property type="evidence" value="ECO:0007669"/>
    <property type="project" value="UniProtKB-KW"/>
</dbReference>
<comment type="caution">
    <text evidence="9">The sequence shown here is derived from an EMBL/GenBank/DDBJ whole genome shotgun (WGS) entry which is preliminary data.</text>
</comment>
<dbReference type="OrthoDB" id="9801717at2"/>
<evidence type="ECO:0000256" key="4">
    <source>
        <dbReference type="ARBA" id="ARBA00023125"/>
    </source>
</evidence>
<evidence type="ECO:0000256" key="1">
    <source>
        <dbReference type="ARBA" id="ARBA00003283"/>
    </source>
</evidence>
<dbReference type="PROSITE" id="PS51898">
    <property type="entry name" value="TYR_RECOMBINASE"/>
    <property type="match status" value="1"/>
</dbReference>
<accession>A0A3E2W1D8</accession>
<evidence type="ECO:0000313" key="10">
    <source>
        <dbReference type="Proteomes" id="UP000260025"/>
    </source>
</evidence>
<dbReference type="GO" id="GO:0006310">
    <property type="term" value="P:DNA recombination"/>
    <property type="evidence" value="ECO:0007669"/>
    <property type="project" value="UniProtKB-KW"/>
</dbReference>
<comment type="function">
    <text evidence="1">Site-specific tyrosine recombinase, which acts by catalyzing the cutting and rejoining of the recombining DNA molecules.</text>
</comment>
<dbReference type="InterPro" id="IPR011010">
    <property type="entry name" value="DNA_brk_join_enz"/>
</dbReference>
<dbReference type="InterPro" id="IPR004107">
    <property type="entry name" value="Integrase_SAM-like_N"/>
</dbReference>
<keyword evidence="5" id="KW-0233">DNA recombination</keyword>
<dbReference type="PANTHER" id="PTHR30349">
    <property type="entry name" value="PHAGE INTEGRASE-RELATED"/>
    <property type="match status" value="1"/>
</dbReference>
<dbReference type="AlphaFoldDB" id="A0A3E2W1D8"/>
<proteinExistence type="inferred from homology"/>